<name>A0A370GLR8_9COXI</name>
<keyword evidence="3" id="KW-0547">Nucleotide-binding</keyword>
<evidence type="ECO:0000256" key="3">
    <source>
        <dbReference type="ARBA" id="ARBA00022741"/>
    </source>
</evidence>
<comment type="caution">
    <text evidence="6">The sequence shown here is derived from an EMBL/GenBank/DDBJ whole genome shotgun (WGS) entry which is preliminary data.</text>
</comment>
<comment type="similarity">
    <text evidence="1">Belongs to the ABC transporter superfamily.</text>
</comment>
<gene>
    <name evidence="6" type="ORF">C8D86_11240</name>
</gene>
<feature type="domain" description="ABC transporter" evidence="5">
    <location>
        <begin position="6"/>
        <end position="236"/>
    </location>
</feature>
<dbReference type="PANTHER" id="PTHR42788:SF19">
    <property type="entry name" value="ALIPHATIC SULFONATES IMPORT ATP-BINDING PROTEIN SSUB 2"/>
    <property type="match status" value="1"/>
</dbReference>
<keyword evidence="4 6" id="KW-0067">ATP-binding</keyword>
<evidence type="ECO:0000256" key="2">
    <source>
        <dbReference type="ARBA" id="ARBA00022448"/>
    </source>
</evidence>
<dbReference type="PROSITE" id="PS00211">
    <property type="entry name" value="ABC_TRANSPORTER_1"/>
    <property type="match status" value="1"/>
</dbReference>
<evidence type="ECO:0000256" key="4">
    <source>
        <dbReference type="ARBA" id="ARBA00022840"/>
    </source>
</evidence>
<evidence type="ECO:0000259" key="5">
    <source>
        <dbReference type="PROSITE" id="PS50893"/>
    </source>
</evidence>
<dbReference type="InterPro" id="IPR050166">
    <property type="entry name" value="ABC_transporter_ATP-bind"/>
</dbReference>
<keyword evidence="7" id="KW-1185">Reference proteome</keyword>
<reference evidence="6 7" key="1">
    <citation type="submission" date="2018-07" db="EMBL/GenBank/DDBJ databases">
        <title>Genomic Encyclopedia of Type Strains, Phase IV (KMG-IV): sequencing the most valuable type-strain genomes for metagenomic binning, comparative biology and taxonomic classification.</title>
        <authorList>
            <person name="Goeker M."/>
        </authorList>
    </citation>
    <scope>NUCLEOTIDE SEQUENCE [LARGE SCALE GENOMIC DNA]</scope>
    <source>
        <strain evidence="6 7">DSM 16500</strain>
    </source>
</reference>
<evidence type="ECO:0000256" key="1">
    <source>
        <dbReference type="ARBA" id="ARBA00005417"/>
    </source>
</evidence>
<dbReference type="InterPro" id="IPR017871">
    <property type="entry name" value="ABC_transporter-like_CS"/>
</dbReference>
<dbReference type="GO" id="GO:0005524">
    <property type="term" value="F:ATP binding"/>
    <property type="evidence" value="ECO:0007669"/>
    <property type="project" value="UniProtKB-KW"/>
</dbReference>
<dbReference type="GO" id="GO:0016887">
    <property type="term" value="F:ATP hydrolysis activity"/>
    <property type="evidence" value="ECO:0007669"/>
    <property type="project" value="InterPro"/>
</dbReference>
<dbReference type="SMART" id="SM00382">
    <property type="entry name" value="AAA"/>
    <property type="match status" value="1"/>
</dbReference>
<dbReference type="InterPro" id="IPR003593">
    <property type="entry name" value="AAA+_ATPase"/>
</dbReference>
<keyword evidence="2" id="KW-0813">Transport</keyword>
<accession>A0A370GLR8</accession>
<dbReference type="SUPFAM" id="SSF52540">
    <property type="entry name" value="P-loop containing nucleoside triphosphate hydrolases"/>
    <property type="match status" value="1"/>
</dbReference>
<organism evidence="6 7">
    <name type="scientific">Aquicella lusitana</name>
    <dbReference type="NCBI Taxonomy" id="254246"/>
    <lineage>
        <taxon>Bacteria</taxon>
        <taxon>Pseudomonadati</taxon>
        <taxon>Pseudomonadota</taxon>
        <taxon>Gammaproteobacteria</taxon>
        <taxon>Legionellales</taxon>
        <taxon>Coxiellaceae</taxon>
        <taxon>Aquicella</taxon>
    </lineage>
</organism>
<dbReference type="PROSITE" id="PS50893">
    <property type="entry name" value="ABC_TRANSPORTER_2"/>
    <property type="match status" value="1"/>
</dbReference>
<dbReference type="Proteomes" id="UP000254720">
    <property type="component" value="Unassembled WGS sequence"/>
</dbReference>
<dbReference type="RefSeq" id="WP_197737822.1">
    <property type="nucleotide sequence ID" value="NZ_LR699114.1"/>
</dbReference>
<dbReference type="InterPro" id="IPR003439">
    <property type="entry name" value="ABC_transporter-like_ATP-bd"/>
</dbReference>
<dbReference type="PANTHER" id="PTHR42788">
    <property type="entry name" value="TAURINE IMPORT ATP-BINDING PROTEIN-RELATED"/>
    <property type="match status" value="1"/>
</dbReference>
<dbReference type="Pfam" id="PF00005">
    <property type="entry name" value="ABC_tran"/>
    <property type="match status" value="1"/>
</dbReference>
<proteinExistence type="inferred from homology"/>
<evidence type="ECO:0000313" key="6">
    <source>
        <dbReference type="EMBL" id="RDI42843.1"/>
    </source>
</evidence>
<sequence length="252" mass="27784">MKIPHIHIKNAALAYGGHLVFSHLDIDLPAGEWIALLGPSGVGKSSFLRMIAGLASPEEISQGTFYADNHQPLSQQVAYMGQTDMLLPWLTVLENAMVSARLRTGKTRWTEAAQQAASLLNKVGLAEASHLYPHQLSGGMRQRVALVRTLMQDKPLVLMDEPFSAVDAITRYKLQTLAAQLLQDKTVLFITHDPLEALRLADTIYIMQGEPASLKRVARLTSLRPRELSEPEIIDLQAMLFRELAQAAGEAL</sequence>
<protein>
    <submittedName>
        <fullName evidence="6">Putative hydroxymethylpyrimidine transport system ATP-binding protein</fullName>
    </submittedName>
</protein>
<dbReference type="InterPro" id="IPR027417">
    <property type="entry name" value="P-loop_NTPase"/>
</dbReference>
<dbReference type="EMBL" id="QQAX01000012">
    <property type="protein sequence ID" value="RDI42843.1"/>
    <property type="molecule type" value="Genomic_DNA"/>
</dbReference>
<evidence type="ECO:0000313" key="7">
    <source>
        <dbReference type="Proteomes" id="UP000254720"/>
    </source>
</evidence>
<dbReference type="AlphaFoldDB" id="A0A370GLR8"/>
<dbReference type="Gene3D" id="3.40.50.300">
    <property type="entry name" value="P-loop containing nucleotide triphosphate hydrolases"/>
    <property type="match status" value="1"/>
</dbReference>